<keyword evidence="2" id="KW-1185">Reference proteome</keyword>
<protein>
    <submittedName>
        <fullName evidence="1">Uncharacterized protein</fullName>
    </submittedName>
</protein>
<name>A0A927PLI7_9ACTN</name>
<comment type="caution">
    <text evidence="1">The sequence shown here is derived from an EMBL/GenBank/DDBJ whole genome shotgun (WGS) entry which is preliminary data.</text>
</comment>
<organism evidence="1 2">
    <name type="scientific">Lolliginicoccus lacisalsi</name>
    <dbReference type="NCBI Taxonomy" id="2742202"/>
    <lineage>
        <taxon>Bacteria</taxon>
        <taxon>Bacillati</taxon>
        <taxon>Actinomycetota</taxon>
        <taxon>Actinomycetes</taxon>
        <taxon>Mycobacteriales</taxon>
        <taxon>Hoyosellaceae</taxon>
        <taxon>Lolliginicoccus</taxon>
    </lineage>
</organism>
<sequence length="80" mass="8947">MRYFSDGAWRILRVHSDDGVGVKGFHEAAVDTFTGSLWRTLDPQVARRLTTKIAFSGDYEEVSEEEASRLADQKAKEAGL</sequence>
<reference evidence="1" key="1">
    <citation type="submission" date="2020-09" db="EMBL/GenBank/DDBJ databases">
        <title>Hoyosella lacisalsi sp. nov., a halotolerant actinobacterium isolated from soil of Lake Gudzhirganskoe.</title>
        <authorList>
            <person name="Yang Q."/>
            <person name="Guo P.Y."/>
            <person name="Liu S.W."/>
            <person name="Li F.N."/>
            <person name="Sun C.H."/>
        </authorList>
    </citation>
    <scope>NUCLEOTIDE SEQUENCE</scope>
    <source>
        <strain evidence="1">G463</strain>
    </source>
</reference>
<evidence type="ECO:0000313" key="1">
    <source>
        <dbReference type="EMBL" id="MBD8507170.1"/>
    </source>
</evidence>
<accession>A0A927PLI7</accession>
<dbReference type="RefSeq" id="WP_192039639.1">
    <property type="nucleotide sequence ID" value="NZ_JACYWE010000007.1"/>
</dbReference>
<dbReference type="Proteomes" id="UP000642993">
    <property type="component" value="Unassembled WGS sequence"/>
</dbReference>
<dbReference type="EMBL" id="JACYWE010000007">
    <property type="protein sequence ID" value="MBD8507170.1"/>
    <property type="molecule type" value="Genomic_DNA"/>
</dbReference>
<gene>
    <name evidence="1" type="ORF">HT102_11785</name>
</gene>
<evidence type="ECO:0000313" key="2">
    <source>
        <dbReference type="Proteomes" id="UP000642993"/>
    </source>
</evidence>
<proteinExistence type="predicted"/>
<dbReference type="AlphaFoldDB" id="A0A927PLI7"/>